<dbReference type="AlphaFoldDB" id="A0A814V657"/>
<evidence type="ECO:0000313" key="3">
    <source>
        <dbReference type="Proteomes" id="UP000663852"/>
    </source>
</evidence>
<feature type="region of interest" description="Disordered" evidence="1">
    <location>
        <begin position="1"/>
        <end position="93"/>
    </location>
</feature>
<dbReference type="Gene3D" id="2.40.50.140">
    <property type="entry name" value="Nucleic acid-binding proteins"/>
    <property type="match status" value="1"/>
</dbReference>
<gene>
    <name evidence="2" type="ORF">EDS130_LOCUS24518</name>
</gene>
<protein>
    <submittedName>
        <fullName evidence="2">Uncharacterized protein</fullName>
    </submittedName>
</protein>
<feature type="compositionally biased region" description="Low complexity" evidence="1">
    <location>
        <begin position="74"/>
        <end position="87"/>
    </location>
</feature>
<dbReference type="InterPro" id="IPR012340">
    <property type="entry name" value="NA-bd_OB-fold"/>
</dbReference>
<dbReference type="Proteomes" id="UP000663852">
    <property type="component" value="Unassembled WGS sequence"/>
</dbReference>
<reference evidence="2" key="1">
    <citation type="submission" date="2021-02" db="EMBL/GenBank/DDBJ databases">
        <authorList>
            <person name="Nowell W R."/>
        </authorList>
    </citation>
    <scope>NUCLEOTIDE SEQUENCE</scope>
</reference>
<proteinExistence type="predicted"/>
<dbReference type="EMBL" id="CAJNOJ010000140">
    <property type="protein sequence ID" value="CAF1185897.1"/>
    <property type="molecule type" value="Genomic_DNA"/>
</dbReference>
<dbReference type="OrthoDB" id="1751331at2759"/>
<name>A0A814V657_ADIRI</name>
<feature type="compositionally biased region" description="Basic residues" evidence="1">
    <location>
        <begin position="28"/>
        <end position="38"/>
    </location>
</feature>
<dbReference type="SUPFAM" id="SSF50249">
    <property type="entry name" value="Nucleic acid-binding proteins"/>
    <property type="match status" value="1"/>
</dbReference>
<feature type="compositionally biased region" description="Basic and acidic residues" evidence="1">
    <location>
        <begin position="57"/>
        <end position="72"/>
    </location>
</feature>
<evidence type="ECO:0000313" key="2">
    <source>
        <dbReference type="EMBL" id="CAF1185897.1"/>
    </source>
</evidence>
<accession>A0A814V657</accession>
<organism evidence="2 3">
    <name type="scientific">Adineta ricciae</name>
    <name type="common">Rotifer</name>
    <dbReference type="NCBI Taxonomy" id="249248"/>
    <lineage>
        <taxon>Eukaryota</taxon>
        <taxon>Metazoa</taxon>
        <taxon>Spiralia</taxon>
        <taxon>Gnathifera</taxon>
        <taxon>Rotifera</taxon>
        <taxon>Eurotatoria</taxon>
        <taxon>Bdelloidea</taxon>
        <taxon>Adinetida</taxon>
        <taxon>Adinetidae</taxon>
        <taxon>Adineta</taxon>
    </lineage>
</organism>
<sequence>MPRAKKTIKTNQRRKKSGRNQPSISNIRHTRQRTKAERRRQSPDTRHQKNHVPTNNDHARSTEQRKSPEVEHFSSTITISSQSSQSSLSHPELDQSAFHSNLHNEVDRNKSSHSLINQRTSHEISNITRPNLTTNETIHNQQQNIESNSPAIDTFTNVNDDPSASNRQTSITTYFAPIDEQFQRIVDLNEHSTNFRIRSKIIYLSNVRHFGSNKVIDGILSDASGEIKFVAFNDQGERVTTSFKVNENITLENGEIAIANPRYRTPFSRFEIRICPSTVIRIYQSNSFNPLIQINRKPLHEVLPMSHGALVGISVRRFY</sequence>
<evidence type="ECO:0000256" key="1">
    <source>
        <dbReference type="SAM" id="MobiDB-lite"/>
    </source>
</evidence>
<feature type="compositionally biased region" description="Basic residues" evidence="1">
    <location>
        <begin position="1"/>
        <end position="18"/>
    </location>
</feature>
<comment type="caution">
    <text evidence="2">The sequence shown here is derived from an EMBL/GenBank/DDBJ whole genome shotgun (WGS) entry which is preliminary data.</text>
</comment>